<dbReference type="Gene3D" id="2.60.120.200">
    <property type="match status" value="1"/>
</dbReference>
<dbReference type="SMART" id="SM00460">
    <property type="entry name" value="TGc"/>
    <property type="match status" value="1"/>
</dbReference>
<dbReference type="GO" id="GO:0005829">
    <property type="term" value="C:cytosol"/>
    <property type="evidence" value="ECO:0007669"/>
    <property type="project" value="TreeGrafter"/>
</dbReference>
<dbReference type="RefSeq" id="XP_065822946.1">
    <property type="nucleotide sequence ID" value="XM_065966874.1"/>
</dbReference>
<dbReference type="InterPro" id="IPR038765">
    <property type="entry name" value="Papain-like_cys_pep_sf"/>
</dbReference>
<dbReference type="KEGG" id="ksn:43586746"/>
<sequence>MSNFASTSSSSSTSSLDHQTAYISTALASGTYKQIPTYLPPSPLEVRHVRRLWDETWRRYAGDVVAFFGRRRGRGEVGDMKRVLDGLKGFCLPLELDPSVNVPISTLQSLLPDLSRQISSLLASPPFQPFGKEDATVLGLCQWFKSSFMRWIDPIPCPICGGSTHSEGSASPTTEEREDGAGRVELHKCNDTSCGAVRRFGRYGKVGTLIRTREGRCGEWAHLFYVLLRARGIDARYIWNSEDHVWCEYWSPTLKHWVHVDSCEATINKPLLYARGWGKKQAFCLAFGPYGAEDVTRAYVDDFDGACRGRRRARGWKEGQLRKALYACTVSIRLRLSPSERSRLEAMDQSQSMWIADEVGRLKEAEREDLGGRVSGPEDWRAMRDEMGLGGEIKKPKYKVIRQVEMKNETLSIFGDARIEGATILLTSASDQTSAVFHPHQISKTGNYRVNVQFRLTSPPGAGEADGMAVVFTSGRGLGLGGYGLGYTGLGAEGDFAVEVDTYRSQDTASDPPTPHVSVHSPPNAHHSHSIGCTAANSIPFLSDGRIYDLELIYEGRGGSRRLQGYLGLPSDNGKELELVDVKIPEGGARNEWFVGVTGSCGGLWQKQEIVSWTIEEIDFLLEDETESSTNEVEDIEKETDDL</sequence>
<dbReference type="SUPFAM" id="SSF49899">
    <property type="entry name" value="Concanavalin A-like lectins/glucanases"/>
    <property type="match status" value="1"/>
</dbReference>
<reference evidence="6" key="2">
    <citation type="submission" date="2024-01" db="EMBL/GenBank/DDBJ databases">
        <title>Comparative genomics of Cryptococcus and Kwoniella reveals pathogenesis evolution and contrasting modes of karyotype evolution via chromosome fusion or intercentromeric recombination.</title>
        <authorList>
            <person name="Coelho M.A."/>
            <person name="David-Palma M."/>
            <person name="Shea T."/>
            <person name="Bowers K."/>
            <person name="McGinley-Smith S."/>
            <person name="Mohammad A.W."/>
            <person name="Gnirke A."/>
            <person name="Yurkov A.M."/>
            <person name="Nowrousian M."/>
            <person name="Sun S."/>
            <person name="Cuomo C.A."/>
            <person name="Heitman J."/>
        </authorList>
    </citation>
    <scope>NUCLEOTIDE SEQUENCE</scope>
    <source>
        <strain evidence="6">CBS 12478</strain>
    </source>
</reference>
<feature type="region of interest" description="Disordered" evidence="4">
    <location>
        <begin position="505"/>
        <end position="529"/>
    </location>
</feature>
<dbReference type="CDD" id="cd01951">
    <property type="entry name" value="lectin_L-type"/>
    <property type="match status" value="1"/>
</dbReference>
<dbReference type="InterPro" id="IPR002931">
    <property type="entry name" value="Transglutaminase-like"/>
</dbReference>
<keyword evidence="2" id="KW-0479">Metal-binding</keyword>
<dbReference type="GO" id="GO:0005634">
    <property type="term" value="C:nucleus"/>
    <property type="evidence" value="ECO:0007669"/>
    <property type="project" value="TreeGrafter"/>
</dbReference>
<evidence type="ECO:0000256" key="4">
    <source>
        <dbReference type="SAM" id="MobiDB-lite"/>
    </source>
</evidence>
<dbReference type="Proteomes" id="UP000322225">
    <property type="component" value="Chromosome 2"/>
</dbReference>
<dbReference type="EMBL" id="CP144052">
    <property type="protein sequence ID" value="WWD16551.1"/>
    <property type="molecule type" value="Genomic_DNA"/>
</dbReference>
<proteinExistence type="inferred from homology"/>
<dbReference type="GeneID" id="43586746"/>
<protein>
    <recommendedName>
        <fullName evidence="5">Transglutaminase-like domain-containing protein</fullName>
    </recommendedName>
</protein>
<accession>A0AAJ8LFZ0</accession>
<feature type="region of interest" description="Disordered" evidence="4">
    <location>
        <begin position="624"/>
        <end position="643"/>
    </location>
</feature>
<gene>
    <name evidence="6" type="ORF">CI109_100978</name>
</gene>
<keyword evidence="3" id="KW-0862">Zinc</keyword>
<evidence type="ECO:0000259" key="5">
    <source>
        <dbReference type="SMART" id="SM00460"/>
    </source>
</evidence>
<dbReference type="GO" id="GO:0006516">
    <property type="term" value="P:glycoprotein catabolic process"/>
    <property type="evidence" value="ECO:0007669"/>
    <property type="project" value="TreeGrafter"/>
</dbReference>
<evidence type="ECO:0000313" key="7">
    <source>
        <dbReference type="Proteomes" id="UP000322225"/>
    </source>
</evidence>
<dbReference type="GO" id="GO:0000224">
    <property type="term" value="F:peptide-N4-(N-acetyl-beta-glucosaminyl)asparagine amidase activity"/>
    <property type="evidence" value="ECO:0007669"/>
    <property type="project" value="TreeGrafter"/>
</dbReference>
<evidence type="ECO:0000313" key="6">
    <source>
        <dbReference type="EMBL" id="WWD16551.1"/>
    </source>
</evidence>
<evidence type="ECO:0000256" key="1">
    <source>
        <dbReference type="ARBA" id="ARBA00009390"/>
    </source>
</evidence>
<dbReference type="InterPro" id="IPR013320">
    <property type="entry name" value="ConA-like_dom_sf"/>
</dbReference>
<dbReference type="InterPro" id="IPR050883">
    <property type="entry name" value="PNGase"/>
</dbReference>
<dbReference type="SUPFAM" id="SSF54001">
    <property type="entry name" value="Cysteine proteinases"/>
    <property type="match status" value="1"/>
</dbReference>
<evidence type="ECO:0000256" key="2">
    <source>
        <dbReference type="ARBA" id="ARBA00022723"/>
    </source>
</evidence>
<evidence type="ECO:0000256" key="3">
    <source>
        <dbReference type="ARBA" id="ARBA00022833"/>
    </source>
</evidence>
<organism evidence="6 7">
    <name type="scientific">Kwoniella shandongensis</name>
    <dbReference type="NCBI Taxonomy" id="1734106"/>
    <lineage>
        <taxon>Eukaryota</taxon>
        <taxon>Fungi</taxon>
        <taxon>Dikarya</taxon>
        <taxon>Basidiomycota</taxon>
        <taxon>Agaricomycotina</taxon>
        <taxon>Tremellomycetes</taxon>
        <taxon>Tremellales</taxon>
        <taxon>Cryptococcaceae</taxon>
        <taxon>Kwoniella</taxon>
    </lineage>
</organism>
<dbReference type="AlphaFoldDB" id="A0AAJ8LFZ0"/>
<comment type="similarity">
    <text evidence="1">Belongs to the transglutaminase-like superfamily. PNGase family.</text>
</comment>
<keyword evidence="7" id="KW-1185">Reference proteome</keyword>
<dbReference type="Pfam" id="PF01841">
    <property type="entry name" value="Transglut_core"/>
    <property type="match status" value="1"/>
</dbReference>
<name>A0AAJ8LFZ0_9TREE</name>
<dbReference type="PANTHER" id="PTHR12143">
    <property type="entry name" value="PEPTIDE N-GLYCANASE PNGASE -RELATED"/>
    <property type="match status" value="1"/>
</dbReference>
<dbReference type="Gene3D" id="2.20.25.10">
    <property type="match status" value="1"/>
</dbReference>
<feature type="domain" description="Transglutaminase-like" evidence="5">
    <location>
        <begin position="209"/>
        <end position="264"/>
    </location>
</feature>
<dbReference type="GO" id="GO:0046872">
    <property type="term" value="F:metal ion binding"/>
    <property type="evidence" value="ECO:0007669"/>
    <property type="project" value="UniProtKB-KW"/>
</dbReference>
<dbReference type="Gene3D" id="3.10.620.30">
    <property type="match status" value="1"/>
</dbReference>
<reference evidence="6" key="1">
    <citation type="submission" date="2017-08" db="EMBL/GenBank/DDBJ databases">
        <authorList>
            <person name="Cuomo C."/>
            <person name="Billmyre B."/>
            <person name="Heitman J."/>
        </authorList>
    </citation>
    <scope>NUCLEOTIDE SEQUENCE</scope>
    <source>
        <strain evidence="6">CBS 12478</strain>
    </source>
</reference>
<dbReference type="InterPro" id="IPR056573">
    <property type="entry name" value="Lectin_L-type_dom"/>
</dbReference>
<dbReference type="PANTHER" id="PTHR12143:SF19">
    <property type="entry name" value="PEPTIDE-N(4)-(N-ACETYL-BETA-GLUCOSAMINYL)ASPARAGINE AMIDASE"/>
    <property type="match status" value="1"/>
</dbReference>